<evidence type="ECO:0000313" key="3">
    <source>
        <dbReference type="Proteomes" id="UP000000763"/>
    </source>
</evidence>
<dbReference type="AlphaFoldDB" id="C7J3G1"/>
<feature type="compositionally biased region" description="Polar residues" evidence="1">
    <location>
        <begin position="53"/>
        <end position="62"/>
    </location>
</feature>
<gene>
    <name evidence="2" type="ordered locus">Os06g0575100</name>
</gene>
<dbReference type="KEGG" id="dosa:Os06g0575100"/>
<reference evidence="3" key="2">
    <citation type="journal article" date="2008" name="Nucleic Acids Res.">
        <title>The rice annotation project database (RAP-DB): 2008 update.</title>
        <authorList>
            <consortium name="The rice annotation project (RAP)"/>
        </authorList>
    </citation>
    <scope>GENOME REANNOTATION</scope>
    <source>
        <strain evidence="3">cv. Nipponbare</strain>
    </source>
</reference>
<feature type="compositionally biased region" description="Basic residues" evidence="1">
    <location>
        <begin position="30"/>
        <end position="48"/>
    </location>
</feature>
<feature type="non-terminal residue" evidence="2">
    <location>
        <position position="1"/>
    </location>
</feature>
<evidence type="ECO:0000256" key="1">
    <source>
        <dbReference type="SAM" id="MobiDB-lite"/>
    </source>
</evidence>
<accession>C7J3G1</accession>
<sequence length="202" mass="22025">TTAHATGFAAPAKRGGGRRRRNTTSPSTTTRRRRLLQRRGRARLRRSAPTRNIRPSNPTTQSGCGRARCTRRRCWSTTTPPSTSAVAASSTSSSGPSSAAPSSPARPPTATYVNFIARAIGGGSSCDQRLFFAEVRKDKKRYIPTCLWSLDDEADRVGGAGADPQVDLPEITSPSRRNYWFSCDDEMKHPKDGTSYHAGHFL</sequence>
<dbReference type="Proteomes" id="UP000000763">
    <property type="component" value="Chromosome 6"/>
</dbReference>
<feature type="region of interest" description="Disordered" evidence="1">
    <location>
        <begin position="1"/>
        <end position="107"/>
    </location>
</feature>
<organism evidence="2 3">
    <name type="scientific">Oryza sativa subsp. japonica</name>
    <name type="common">Rice</name>
    <dbReference type="NCBI Taxonomy" id="39947"/>
    <lineage>
        <taxon>Eukaryota</taxon>
        <taxon>Viridiplantae</taxon>
        <taxon>Streptophyta</taxon>
        <taxon>Embryophyta</taxon>
        <taxon>Tracheophyta</taxon>
        <taxon>Spermatophyta</taxon>
        <taxon>Magnoliopsida</taxon>
        <taxon>Liliopsida</taxon>
        <taxon>Poales</taxon>
        <taxon>Poaceae</taxon>
        <taxon>BOP clade</taxon>
        <taxon>Oryzoideae</taxon>
        <taxon>Oryzeae</taxon>
        <taxon>Oryzinae</taxon>
        <taxon>Oryza</taxon>
        <taxon>Oryza sativa</taxon>
    </lineage>
</organism>
<proteinExistence type="predicted"/>
<reference evidence="2 3" key="1">
    <citation type="journal article" date="2005" name="Nature">
        <title>The map-based sequence of the rice genome.</title>
        <authorList>
            <consortium name="International rice genome sequencing project (IRGSP)"/>
            <person name="Matsumoto T."/>
            <person name="Wu J."/>
            <person name="Kanamori H."/>
            <person name="Katayose Y."/>
            <person name="Fujisawa M."/>
            <person name="Namiki N."/>
            <person name="Mizuno H."/>
            <person name="Yamamoto K."/>
            <person name="Antonio B.A."/>
            <person name="Baba T."/>
            <person name="Sakata K."/>
            <person name="Nagamura Y."/>
            <person name="Aoki H."/>
            <person name="Arikawa K."/>
            <person name="Arita K."/>
            <person name="Bito T."/>
            <person name="Chiden Y."/>
            <person name="Fujitsuka N."/>
            <person name="Fukunaka R."/>
            <person name="Hamada M."/>
            <person name="Harada C."/>
            <person name="Hayashi A."/>
            <person name="Hijishita S."/>
            <person name="Honda M."/>
            <person name="Hosokawa S."/>
            <person name="Ichikawa Y."/>
            <person name="Idonuma A."/>
            <person name="Iijima M."/>
            <person name="Ikeda M."/>
            <person name="Ikeno M."/>
            <person name="Ito K."/>
            <person name="Ito S."/>
            <person name="Ito T."/>
            <person name="Ito Y."/>
            <person name="Ito Y."/>
            <person name="Iwabuchi A."/>
            <person name="Kamiya K."/>
            <person name="Karasawa W."/>
            <person name="Kurita K."/>
            <person name="Katagiri S."/>
            <person name="Kikuta A."/>
            <person name="Kobayashi H."/>
            <person name="Kobayashi N."/>
            <person name="Machita K."/>
            <person name="Maehara T."/>
            <person name="Masukawa M."/>
            <person name="Mizubayashi T."/>
            <person name="Mukai Y."/>
            <person name="Nagasaki H."/>
            <person name="Nagata Y."/>
            <person name="Naito S."/>
            <person name="Nakashima M."/>
            <person name="Nakama Y."/>
            <person name="Nakamichi Y."/>
            <person name="Nakamura M."/>
            <person name="Meguro A."/>
            <person name="Negishi M."/>
            <person name="Ohta I."/>
            <person name="Ohta T."/>
            <person name="Okamoto M."/>
            <person name="Ono N."/>
            <person name="Saji S."/>
            <person name="Sakaguchi M."/>
            <person name="Sakai K."/>
            <person name="Shibata M."/>
            <person name="Shimokawa T."/>
            <person name="Song J."/>
            <person name="Takazaki Y."/>
            <person name="Terasawa K."/>
            <person name="Tsugane M."/>
            <person name="Tsuji K."/>
            <person name="Ueda S."/>
            <person name="Waki K."/>
            <person name="Yamagata H."/>
            <person name="Yamamoto M."/>
            <person name="Yamamoto S."/>
            <person name="Yamane H."/>
            <person name="Yoshiki S."/>
            <person name="Yoshihara R."/>
            <person name="Yukawa K."/>
            <person name="Zhong H."/>
            <person name="Yano M."/>
            <person name="Yuan Q."/>
            <person name="Ouyang S."/>
            <person name="Liu J."/>
            <person name="Jones K.M."/>
            <person name="Gansberger K."/>
            <person name="Moffat K."/>
            <person name="Hill J."/>
            <person name="Bera J."/>
            <person name="Fadrosh D."/>
            <person name="Jin S."/>
            <person name="Johri S."/>
            <person name="Kim M."/>
            <person name="Overton L."/>
            <person name="Reardon M."/>
            <person name="Tsitrin T."/>
            <person name="Vuong H."/>
            <person name="Weaver B."/>
            <person name="Ciecko A."/>
            <person name="Tallon L."/>
            <person name="Jackson J."/>
            <person name="Pai G."/>
            <person name="Aken S.V."/>
            <person name="Utterback T."/>
            <person name="Reidmuller S."/>
            <person name="Feldblyum T."/>
            <person name="Hsiao J."/>
            <person name="Zismann V."/>
            <person name="Iobst S."/>
            <person name="de Vazeille A.R."/>
            <person name="Buell C.R."/>
            <person name="Ying K."/>
            <person name="Li Y."/>
            <person name="Lu T."/>
            <person name="Huang Y."/>
            <person name="Zhao Q."/>
            <person name="Feng Q."/>
            <person name="Zhang L."/>
            <person name="Zhu J."/>
            <person name="Weng Q."/>
            <person name="Mu J."/>
            <person name="Lu Y."/>
            <person name="Fan D."/>
            <person name="Liu Y."/>
            <person name="Guan J."/>
            <person name="Zhang Y."/>
            <person name="Yu S."/>
            <person name="Liu X."/>
            <person name="Zhang Y."/>
            <person name="Hong G."/>
            <person name="Han B."/>
            <person name="Choisne N."/>
            <person name="Demange N."/>
            <person name="Orjeda G."/>
            <person name="Samain S."/>
            <person name="Cattolico L."/>
            <person name="Pelletier E."/>
            <person name="Couloux A."/>
            <person name="Segurens B."/>
            <person name="Wincker P."/>
            <person name="D'Hont A."/>
            <person name="Scarpelli C."/>
            <person name="Weissenbach J."/>
            <person name="Salanoubat M."/>
            <person name="Quetier F."/>
            <person name="Yu Y."/>
            <person name="Kim H.R."/>
            <person name="Rambo T."/>
            <person name="Currie J."/>
            <person name="Collura K."/>
            <person name="Luo M."/>
            <person name="Yang T."/>
            <person name="Ammiraju J.S.S."/>
            <person name="Engler F."/>
            <person name="Soderlund C."/>
            <person name="Wing R.A."/>
            <person name="Palmer L.E."/>
            <person name="de la Bastide M."/>
            <person name="Spiegel L."/>
            <person name="Nascimento L."/>
            <person name="Zutavern T."/>
            <person name="O'Shaughnessy A."/>
            <person name="Dike S."/>
            <person name="Dedhia N."/>
            <person name="Preston R."/>
            <person name="Balija V."/>
            <person name="McCombie W.R."/>
            <person name="Chow T."/>
            <person name="Chen H."/>
            <person name="Chung M."/>
            <person name="Chen C."/>
            <person name="Shaw J."/>
            <person name="Wu H."/>
            <person name="Hsiao K."/>
            <person name="Chao Y."/>
            <person name="Chu M."/>
            <person name="Cheng C."/>
            <person name="Hour A."/>
            <person name="Lee P."/>
            <person name="Lin S."/>
            <person name="Lin Y."/>
            <person name="Liou J."/>
            <person name="Liu S."/>
            <person name="Hsing Y."/>
            <person name="Raghuvanshi S."/>
            <person name="Mohanty A."/>
            <person name="Bharti A.K."/>
            <person name="Gaur A."/>
            <person name="Gupta V."/>
            <person name="Kumar D."/>
            <person name="Ravi V."/>
            <person name="Vij S."/>
            <person name="Kapur A."/>
            <person name="Khurana P."/>
            <person name="Khurana P."/>
            <person name="Khurana J.P."/>
            <person name="Tyagi A.K."/>
            <person name="Gaikwad K."/>
            <person name="Singh A."/>
            <person name="Dalal V."/>
            <person name="Srivastava S."/>
            <person name="Dixit A."/>
            <person name="Pal A.K."/>
            <person name="Ghazi I.A."/>
            <person name="Yadav M."/>
            <person name="Pandit A."/>
            <person name="Bhargava A."/>
            <person name="Sureshbabu K."/>
            <person name="Batra K."/>
            <person name="Sharma T.R."/>
            <person name="Mohapatra T."/>
            <person name="Singh N.K."/>
            <person name="Messing J."/>
            <person name="Nelson A.B."/>
            <person name="Fuks G."/>
            <person name="Kavchok S."/>
            <person name="Keizer G."/>
            <person name="Linton E."/>
            <person name="Llaca V."/>
            <person name="Song R."/>
            <person name="Tanyolac B."/>
            <person name="Young S."/>
            <person name="Ho-Il K."/>
            <person name="Hahn J.H."/>
            <person name="Sangsakoo G."/>
            <person name="Vanavichit A."/>
            <person name="de Mattos Luiz.A.T."/>
            <person name="Zimmer P.D."/>
            <person name="Malone G."/>
            <person name="Dellagostin O."/>
            <person name="de Oliveira A.C."/>
            <person name="Bevan M."/>
            <person name="Bancroft I."/>
            <person name="Minx P."/>
            <person name="Cordum H."/>
            <person name="Wilson R."/>
            <person name="Cheng Z."/>
            <person name="Jin W."/>
            <person name="Jiang J."/>
            <person name="Leong S.A."/>
            <person name="Iwama H."/>
            <person name="Gojobori T."/>
            <person name="Itoh T."/>
            <person name="Niimura Y."/>
            <person name="Fujii Y."/>
            <person name="Habara T."/>
            <person name="Sakai H."/>
            <person name="Sato Y."/>
            <person name="Wilson G."/>
            <person name="Kumar K."/>
            <person name="McCouch S."/>
            <person name="Juretic N."/>
            <person name="Hoen D."/>
            <person name="Wright S."/>
            <person name="Bruskiewich R."/>
            <person name="Bureau T."/>
            <person name="Miyao A."/>
            <person name="Hirochika H."/>
            <person name="Nishikawa T."/>
            <person name="Kadowaki K."/>
            <person name="Sugiura M."/>
            <person name="Burr B."/>
            <person name="Sasaki T."/>
        </authorList>
    </citation>
    <scope>NUCLEOTIDE SEQUENCE [LARGE SCALE GENOMIC DNA]</scope>
    <source>
        <strain evidence="3">cv. Nipponbare</strain>
    </source>
</reference>
<feature type="compositionally biased region" description="Low complexity" evidence="1">
    <location>
        <begin position="76"/>
        <end position="107"/>
    </location>
</feature>
<evidence type="ECO:0000313" key="2">
    <source>
        <dbReference type="EMBL" id="BAH93589.1"/>
    </source>
</evidence>
<protein>
    <submittedName>
        <fullName evidence="2">Os06g0575100 protein</fullName>
    </submittedName>
</protein>
<name>C7J3G1_ORYSJ</name>
<dbReference type="EMBL" id="AP008212">
    <property type="protein sequence ID" value="BAH93589.1"/>
    <property type="molecule type" value="Genomic_DNA"/>
</dbReference>